<dbReference type="SMART" id="SM00357">
    <property type="entry name" value="CSP"/>
    <property type="match status" value="1"/>
</dbReference>
<organism evidence="3 4">
    <name type="scientific">Hymenobacter jeollabukensis</name>
    <dbReference type="NCBI Taxonomy" id="2025313"/>
    <lineage>
        <taxon>Bacteria</taxon>
        <taxon>Pseudomonadati</taxon>
        <taxon>Bacteroidota</taxon>
        <taxon>Cytophagia</taxon>
        <taxon>Cytophagales</taxon>
        <taxon>Hymenobacteraceae</taxon>
        <taxon>Hymenobacter</taxon>
    </lineage>
</organism>
<dbReference type="Proteomes" id="UP000305517">
    <property type="component" value="Unassembled WGS sequence"/>
</dbReference>
<dbReference type="EMBL" id="VAJM01000003">
    <property type="protein sequence ID" value="TLM94101.1"/>
    <property type="molecule type" value="Genomic_DNA"/>
</dbReference>
<comment type="caution">
    <text evidence="3">The sequence shown here is derived from an EMBL/GenBank/DDBJ whole genome shotgun (WGS) entry which is preliminary data.</text>
</comment>
<keyword evidence="4" id="KW-1185">Reference proteome</keyword>
<evidence type="ECO:0000313" key="3">
    <source>
        <dbReference type="EMBL" id="TLM94101.1"/>
    </source>
</evidence>
<accession>A0A5R8WSD8</accession>
<proteinExistence type="predicted"/>
<dbReference type="Gene3D" id="2.40.50.140">
    <property type="entry name" value="Nucleic acid-binding proteins"/>
    <property type="match status" value="1"/>
</dbReference>
<gene>
    <name evidence="3" type="ORF">FDY95_08735</name>
</gene>
<evidence type="ECO:0000313" key="4">
    <source>
        <dbReference type="Proteomes" id="UP000305517"/>
    </source>
</evidence>
<feature type="region of interest" description="Disordered" evidence="1">
    <location>
        <begin position="1"/>
        <end position="89"/>
    </location>
</feature>
<dbReference type="AlphaFoldDB" id="A0A5R8WSD8"/>
<dbReference type="InterPro" id="IPR011129">
    <property type="entry name" value="CSD"/>
</dbReference>
<feature type="compositionally biased region" description="Basic and acidic residues" evidence="1">
    <location>
        <begin position="22"/>
        <end position="33"/>
    </location>
</feature>
<dbReference type="OrthoDB" id="1493235at2"/>
<evidence type="ECO:0000259" key="2">
    <source>
        <dbReference type="PROSITE" id="PS51857"/>
    </source>
</evidence>
<dbReference type="InterPro" id="IPR012340">
    <property type="entry name" value="NA-bd_OB-fold"/>
</dbReference>
<sequence length="170" mass="18861">MAKGQEGFNKRENEKKRQKKRQEKEGRREERQANAKKGQNLEDMLAYVDEFGNITSTPPDPNKKREEISLDDIQLGARRRDDDDASGSSARVGIITNFNTAKGYGFIKDQQSQDSIFVHVNELVDKVREGDKVTFEVMRGPKGLNATGVRRYEAPAPPAASAAPAAPAAE</sequence>
<feature type="domain" description="CSD" evidence="2">
    <location>
        <begin position="90"/>
        <end position="151"/>
    </location>
</feature>
<dbReference type="Pfam" id="PF00313">
    <property type="entry name" value="CSD"/>
    <property type="match status" value="1"/>
</dbReference>
<dbReference type="RefSeq" id="WP_138076821.1">
    <property type="nucleotide sequence ID" value="NZ_VAJM01000003.1"/>
</dbReference>
<reference evidence="3 4" key="1">
    <citation type="submission" date="2019-05" db="EMBL/GenBank/DDBJ databases">
        <title>Hymenobacter edaphi sp. nov., isolated from abandoned arsenic-contaminated farmland soil.</title>
        <authorList>
            <person name="Nie L."/>
        </authorList>
    </citation>
    <scope>NUCLEOTIDE SEQUENCE [LARGE SCALE GENOMIC DNA]</scope>
    <source>
        <strain evidence="3 4">1-3-3-8</strain>
    </source>
</reference>
<protein>
    <submittedName>
        <fullName evidence="3">Cold shock domain-containing protein</fullName>
    </submittedName>
</protein>
<dbReference type="GO" id="GO:0005829">
    <property type="term" value="C:cytosol"/>
    <property type="evidence" value="ECO:0007669"/>
    <property type="project" value="UniProtKB-ARBA"/>
</dbReference>
<dbReference type="SUPFAM" id="SSF50249">
    <property type="entry name" value="Nucleic acid-binding proteins"/>
    <property type="match status" value="1"/>
</dbReference>
<dbReference type="InterPro" id="IPR002059">
    <property type="entry name" value="CSP_DNA-bd"/>
</dbReference>
<dbReference type="PROSITE" id="PS51857">
    <property type="entry name" value="CSD_2"/>
    <property type="match status" value="1"/>
</dbReference>
<evidence type="ECO:0000256" key="1">
    <source>
        <dbReference type="SAM" id="MobiDB-lite"/>
    </source>
</evidence>
<name>A0A5R8WSD8_9BACT</name>
<dbReference type="GO" id="GO:0003676">
    <property type="term" value="F:nucleic acid binding"/>
    <property type="evidence" value="ECO:0007669"/>
    <property type="project" value="InterPro"/>
</dbReference>
<dbReference type="CDD" id="cd04458">
    <property type="entry name" value="CSP_CDS"/>
    <property type="match status" value="1"/>
</dbReference>
<dbReference type="PRINTS" id="PR00050">
    <property type="entry name" value="COLDSHOCK"/>
</dbReference>